<gene>
    <name evidence="2" type="ORF">ACAOBT_LOCUS13721</name>
</gene>
<feature type="compositionally biased region" description="Acidic residues" evidence="1">
    <location>
        <begin position="33"/>
        <end position="72"/>
    </location>
</feature>
<accession>A0A9P0KR97</accession>
<keyword evidence="3" id="KW-1185">Reference proteome</keyword>
<name>A0A9P0KR97_ACAOB</name>
<dbReference type="AlphaFoldDB" id="A0A9P0KR97"/>
<protein>
    <submittedName>
        <fullName evidence="2">Uncharacterized protein</fullName>
    </submittedName>
</protein>
<proteinExistence type="predicted"/>
<reference evidence="2" key="1">
    <citation type="submission" date="2022-03" db="EMBL/GenBank/DDBJ databases">
        <authorList>
            <person name="Sayadi A."/>
        </authorList>
    </citation>
    <scope>NUCLEOTIDE SEQUENCE</scope>
</reference>
<evidence type="ECO:0000313" key="3">
    <source>
        <dbReference type="Proteomes" id="UP001152888"/>
    </source>
</evidence>
<organism evidence="2 3">
    <name type="scientific">Acanthoscelides obtectus</name>
    <name type="common">Bean weevil</name>
    <name type="synonym">Bruchus obtectus</name>
    <dbReference type="NCBI Taxonomy" id="200917"/>
    <lineage>
        <taxon>Eukaryota</taxon>
        <taxon>Metazoa</taxon>
        <taxon>Ecdysozoa</taxon>
        <taxon>Arthropoda</taxon>
        <taxon>Hexapoda</taxon>
        <taxon>Insecta</taxon>
        <taxon>Pterygota</taxon>
        <taxon>Neoptera</taxon>
        <taxon>Endopterygota</taxon>
        <taxon>Coleoptera</taxon>
        <taxon>Polyphaga</taxon>
        <taxon>Cucujiformia</taxon>
        <taxon>Chrysomeloidea</taxon>
        <taxon>Chrysomelidae</taxon>
        <taxon>Bruchinae</taxon>
        <taxon>Bruchini</taxon>
        <taxon>Acanthoscelides</taxon>
    </lineage>
</organism>
<feature type="region of interest" description="Disordered" evidence="1">
    <location>
        <begin position="1"/>
        <end position="20"/>
    </location>
</feature>
<evidence type="ECO:0000256" key="1">
    <source>
        <dbReference type="SAM" id="MobiDB-lite"/>
    </source>
</evidence>
<feature type="region of interest" description="Disordered" evidence="1">
    <location>
        <begin position="25"/>
        <end position="102"/>
    </location>
</feature>
<comment type="caution">
    <text evidence="2">The sequence shown here is derived from an EMBL/GenBank/DDBJ whole genome shotgun (WGS) entry which is preliminary data.</text>
</comment>
<evidence type="ECO:0000313" key="2">
    <source>
        <dbReference type="EMBL" id="CAH1979938.1"/>
    </source>
</evidence>
<sequence length="148" mass="17200">MTNLWAMANSDWENRRPLTQRELQNEVDNVWQNEDEADNDEDLFGELSDRDEDYVDEQQSDTDNEQSDDGDEVVLQNPGISSRNTASIMGKNGHRWSTKIPERRGRTTRDNIVLHMPGPKQQARLVRSPIEAWELLFNQEMLVINTDN</sequence>
<dbReference type="Proteomes" id="UP001152888">
    <property type="component" value="Unassembled WGS sequence"/>
</dbReference>
<feature type="compositionally biased region" description="Polar residues" evidence="1">
    <location>
        <begin position="78"/>
        <end position="87"/>
    </location>
</feature>
<dbReference type="OrthoDB" id="6782584at2759"/>
<dbReference type="EMBL" id="CAKOFQ010006887">
    <property type="protein sequence ID" value="CAH1979938.1"/>
    <property type="molecule type" value="Genomic_DNA"/>
</dbReference>